<dbReference type="Proteomes" id="UP000276133">
    <property type="component" value="Unassembled WGS sequence"/>
</dbReference>
<protein>
    <submittedName>
        <fullName evidence="1">Uncharacterized protein</fullName>
    </submittedName>
</protein>
<evidence type="ECO:0000313" key="2">
    <source>
        <dbReference type="Proteomes" id="UP000276133"/>
    </source>
</evidence>
<accession>A0A3M7REA9</accession>
<comment type="caution">
    <text evidence="1">The sequence shown here is derived from an EMBL/GenBank/DDBJ whole genome shotgun (WGS) entry which is preliminary data.</text>
</comment>
<sequence length="146" mass="16652">MESLEFPKHDMADEDLMANVYVVESVECVFVVFYEPKRHASQKWIGTLVIQNFANFDGVIETIGEQKKSSCMLKSLFTQKNKSVFEGGCLPLWFVEVVLEKIGHSRVLACFEQGAQDALFSHCQIEQSRVERIVVLLIAIFCHSFD</sequence>
<dbReference type="EMBL" id="REGN01003636">
    <property type="protein sequence ID" value="RNA21598.1"/>
    <property type="molecule type" value="Genomic_DNA"/>
</dbReference>
<reference evidence="1 2" key="1">
    <citation type="journal article" date="2018" name="Sci. Rep.">
        <title>Genomic signatures of local adaptation to the degree of environmental predictability in rotifers.</title>
        <authorList>
            <person name="Franch-Gras L."/>
            <person name="Hahn C."/>
            <person name="Garcia-Roger E.M."/>
            <person name="Carmona M.J."/>
            <person name="Serra M."/>
            <person name="Gomez A."/>
        </authorList>
    </citation>
    <scope>NUCLEOTIDE SEQUENCE [LARGE SCALE GENOMIC DNA]</scope>
    <source>
        <strain evidence="1">HYR1</strain>
    </source>
</reference>
<dbReference type="AlphaFoldDB" id="A0A3M7REA9"/>
<evidence type="ECO:0000313" key="1">
    <source>
        <dbReference type="EMBL" id="RNA21598.1"/>
    </source>
</evidence>
<gene>
    <name evidence="1" type="ORF">BpHYR1_049387</name>
</gene>
<keyword evidence="2" id="KW-1185">Reference proteome</keyword>
<organism evidence="1 2">
    <name type="scientific">Brachionus plicatilis</name>
    <name type="common">Marine rotifer</name>
    <name type="synonym">Brachionus muelleri</name>
    <dbReference type="NCBI Taxonomy" id="10195"/>
    <lineage>
        <taxon>Eukaryota</taxon>
        <taxon>Metazoa</taxon>
        <taxon>Spiralia</taxon>
        <taxon>Gnathifera</taxon>
        <taxon>Rotifera</taxon>
        <taxon>Eurotatoria</taxon>
        <taxon>Monogononta</taxon>
        <taxon>Pseudotrocha</taxon>
        <taxon>Ploima</taxon>
        <taxon>Brachionidae</taxon>
        <taxon>Brachionus</taxon>
    </lineage>
</organism>
<proteinExistence type="predicted"/>
<name>A0A3M7REA9_BRAPC</name>